<dbReference type="InterPro" id="IPR014756">
    <property type="entry name" value="Ig_E-set"/>
</dbReference>
<dbReference type="Pfam" id="PF06312">
    <property type="entry name" value="Neurexophilin"/>
    <property type="match status" value="1"/>
</dbReference>
<dbReference type="AlphaFoldDB" id="A0A8C5BMK7"/>
<sequence length="587" mass="66089">MLTADNHGKPNGVITCQHLSKYALIFLLLVLSVLICLLINMLNLENLSCHTASMLFQPQSSSHTAFAQKAPLPPYYNYTVCSHLEPTPEEALEDRYLLNSIAWPKAPTGPAPAPLIQSSDPVHSLFNLLPLKIQREWRVGDQLEALVQMHDFQGRPKRYGGDFLVARLHSPELGAGVAGRVVDHLNGSYLALFPLLWQGTAQVVITMVHSSEGVAVLQRLQEQRSDRVFFKSLFRSGKRSETTLCNMCLPPNQPKQPLCNYTDLHTGEPWYCLKPKMLSCDTRINHAKGGNKKNLITNKEALLLQSGVNIKVVIHASGPDRINVLPGKKDEIKNRSIIPEPVKYTPSGYYYQGSWRSFAGTTARKFNDSSSITQCLTGKVFHMYGDSTVRQWFEYLNALVPEIKEFNLHSPQRSGPFMAVDSNHNILLTYRCHGPPIRFGAVSTNELRYIANELDGLPGGADTVVAISIWSHFSTFPVEVYIRRMRHIRRALVRLLDRSPGTLVVIRSANLQVQNQEVSLYNSDWFSLQRDRVLRTMFMGLGVVFLDAWEMTLAHNLPHQLHPPPAIIKDMMDLILSHVCPTKKQKS</sequence>
<dbReference type="PANTHER" id="PTHR16165:SF9">
    <property type="entry name" value="NXPE FAMILY MEMBER 3"/>
    <property type="match status" value="1"/>
</dbReference>
<dbReference type="SUPFAM" id="SSF81296">
    <property type="entry name" value="E set domains"/>
    <property type="match status" value="1"/>
</dbReference>
<gene>
    <name evidence="4" type="primary">NXPE3</name>
    <name evidence="4" type="synonym">LOC115532708</name>
</gene>
<keyword evidence="2" id="KW-0812">Transmembrane</keyword>
<comment type="similarity">
    <text evidence="1">Belongs to the NXPE family.</text>
</comment>
<reference evidence="4" key="2">
    <citation type="submission" date="2025-09" db="UniProtKB">
        <authorList>
            <consortium name="Ensembl"/>
        </authorList>
    </citation>
    <scope>IDENTIFICATION</scope>
</reference>
<organism evidence="4 5">
    <name type="scientific">Gadus morhua</name>
    <name type="common">Atlantic cod</name>
    <dbReference type="NCBI Taxonomy" id="8049"/>
    <lineage>
        <taxon>Eukaryota</taxon>
        <taxon>Metazoa</taxon>
        <taxon>Chordata</taxon>
        <taxon>Craniata</taxon>
        <taxon>Vertebrata</taxon>
        <taxon>Euteleostomi</taxon>
        <taxon>Actinopterygii</taxon>
        <taxon>Neopterygii</taxon>
        <taxon>Teleostei</taxon>
        <taxon>Neoteleostei</taxon>
        <taxon>Acanthomorphata</taxon>
        <taxon>Zeiogadaria</taxon>
        <taxon>Gadariae</taxon>
        <taxon>Gadiformes</taxon>
        <taxon>Gadoidei</taxon>
        <taxon>Gadidae</taxon>
        <taxon>Gadus</taxon>
    </lineage>
</organism>
<evidence type="ECO:0000259" key="3">
    <source>
        <dbReference type="Pfam" id="PF24536"/>
    </source>
</evidence>
<dbReference type="OrthoDB" id="5950832at2759"/>
<dbReference type="Pfam" id="PF24536">
    <property type="entry name" value="NXPE4_C"/>
    <property type="match status" value="1"/>
</dbReference>
<reference evidence="4" key="1">
    <citation type="submission" date="2025-08" db="UniProtKB">
        <authorList>
            <consortium name="Ensembl"/>
        </authorList>
    </citation>
    <scope>IDENTIFICATION</scope>
</reference>
<dbReference type="Ensembl" id="ENSGMOT00000066533.1">
    <property type="protein sequence ID" value="ENSGMOP00000048446.1"/>
    <property type="gene ID" value="ENSGMOG00000029131.1"/>
</dbReference>
<dbReference type="Proteomes" id="UP000694546">
    <property type="component" value="Chromosome 20"/>
</dbReference>
<keyword evidence="2" id="KW-0472">Membrane</keyword>
<feature type="transmembrane region" description="Helical" evidence="2">
    <location>
        <begin position="22"/>
        <end position="42"/>
    </location>
</feature>
<evidence type="ECO:0000256" key="1">
    <source>
        <dbReference type="ARBA" id="ARBA00005431"/>
    </source>
</evidence>
<accession>A0A8C5BMK7</accession>
<dbReference type="PANTHER" id="PTHR16165">
    <property type="entry name" value="NXPE FAMILY MEMBER"/>
    <property type="match status" value="1"/>
</dbReference>
<evidence type="ECO:0000256" key="2">
    <source>
        <dbReference type="SAM" id="Phobius"/>
    </source>
</evidence>
<feature type="domain" description="NXPE C-terminal" evidence="3">
    <location>
        <begin position="355"/>
        <end position="580"/>
    </location>
</feature>
<evidence type="ECO:0000313" key="5">
    <source>
        <dbReference type="Proteomes" id="UP000694546"/>
    </source>
</evidence>
<name>A0A8C5BMK7_GADMO</name>
<keyword evidence="5" id="KW-1185">Reference proteome</keyword>
<proteinExistence type="inferred from homology"/>
<dbReference type="InterPro" id="IPR026845">
    <property type="entry name" value="NXPH/NXPE"/>
</dbReference>
<dbReference type="OMA" id="RNKGHGY"/>
<protein>
    <submittedName>
        <fullName evidence="4">Neurexophilin and PC-esterase domain family, member 3</fullName>
    </submittedName>
</protein>
<dbReference type="GeneTree" id="ENSGT00950000182866"/>
<keyword evidence="2" id="KW-1133">Transmembrane helix</keyword>
<dbReference type="InterPro" id="IPR057106">
    <property type="entry name" value="NXPE4_C"/>
</dbReference>
<dbReference type="GO" id="GO:0007399">
    <property type="term" value="P:nervous system development"/>
    <property type="evidence" value="ECO:0007669"/>
    <property type="project" value="UniProtKB-ARBA"/>
</dbReference>
<evidence type="ECO:0000313" key="4">
    <source>
        <dbReference type="Ensembl" id="ENSGMOP00000048446.1"/>
    </source>
</evidence>